<accession>A0AA38U4F3</accession>
<dbReference type="EMBL" id="JARYMX010000001">
    <property type="protein sequence ID" value="KAJ9565906.1"/>
    <property type="molecule type" value="Genomic_DNA"/>
</dbReference>
<proteinExistence type="predicted"/>
<sequence>MDAGKRKGVDLMLCIGDNKSNAYMFVAIGDGIRNEAPVPVKLRGLEPKSRRCGFGQVSEFVGESVGKVECHSLRRISMNGGRGQRITEADQTIHDFF</sequence>
<gene>
    <name evidence="1" type="ORF">OSB04_001872</name>
</gene>
<evidence type="ECO:0000313" key="1">
    <source>
        <dbReference type="EMBL" id="KAJ9565906.1"/>
    </source>
</evidence>
<dbReference type="AlphaFoldDB" id="A0AA38U4F3"/>
<reference evidence="1" key="1">
    <citation type="submission" date="2023-03" db="EMBL/GenBank/DDBJ databases">
        <title>Chromosome-scale reference genome and RAD-based genetic map of yellow starthistle (Centaurea solstitialis) reveal putative structural variation and QTLs associated with invader traits.</title>
        <authorList>
            <person name="Reatini B."/>
            <person name="Cang F.A."/>
            <person name="Jiang Q."/>
            <person name="Mckibben M.T.W."/>
            <person name="Barker M.S."/>
            <person name="Rieseberg L.H."/>
            <person name="Dlugosch K.M."/>
        </authorList>
    </citation>
    <scope>NUCLEOTIDE SEQUENCE</scope>
    <source>
        <strain evidence="1">CAN-66</strain>
        <tissue evidence="1">Leaf</tissue>
    </source>
</reference>
<protein>
    <submittedName>
        <fullName evidence="1">Uncharacterized protein</fullName>
    </submittedName>
</protein>
<evidence type="ECO:0000313" key="2">
    <source>
        <dbReference type="Proteomes" id="UP001172457"/>
    </source>
</evidence>
<name>A0AA38U4F3_9ASTR</name>
<comment type="caution">
    <text evidence="1">The sequence shown here is derived from an EMBL/GenBank/DDBJ whole genome shotgun (WGS) entry which is preliminary data.</text>
</comment>
<organism evidence="1 2">
    <name type="scientific">Centaurea solstitialis</name>
    <name type="common">yellow star-thistle</name>
    <dbReference type="NCBI Taxonomy" id="347529"/>
    <lineage>
        <taxon>Eukaryota</taxon>
        <taxon>Viridiplantae</taxon>
        <taxon>Streptophyta</taxon>
        <taxon>Embryophyta</taxon>
        <taxon>Tracheophyta</taxon>
        <taxon>Spermatophyta</taxon>
        <taxon>Magnoliopsida</taxon>
        <taxon>eudicotyledons</taxon>
        <taxon>Gunneridae</taxon>
        <taxon>Pentapetalae</taxon>
        <taxon>asterids</taxon>
        <taxon>campanulids</taxon>
        <taxon>Asterales</taxon>
        <taxon>Asteraceae</taxon>
        <taxon>Carduoideae</taxon>
        <taxon>Cardueae</taxon>
        <taxon>Centaureinae</taxon>
        <taxon>Centaurea</taxon>
    </lineage>
</organism>
<keyword evidence="2" id="KW-1185">Reference proteome</keyword>
<dbReference type="Proteomes" id="UP001172457">
    <property type="component" value="Chromosome 1"/>
</dbReference>